<dbReference type="SMART" id="SM00347">
    <property type="entry name" value="HTH_MARR"/>
    <property type="match status" value="1"/>
</dbReference>
<name>A0A1I5PI14_9BACT</name>
<dbReference type="EMBL" id="FOXH01000002">
    <property type="protein sequence ID" value="SFP33450.1"/>
    <property type="molecule type" value="Genomic_DNA"/>
</dbReference>
<dbReference type="SUPFAM" id="SSF46785">
    <property type="entry name" value="Winged helix' DNA-binding domain"/>
    <property type="match status" value="1"/>
</dbReference>
<dbReference type="InterPro" id="IPR039422">
    <property type="entry name" value="MarR/SlyA-like"/>
</dbReference>
<dbReference type="InterPro" id="IPR000835">
    <property type="entry name" value="HTH_MarR-typ"/>
</dbReference>
<dbReference type="GO" id="GO:0006950">
    <property type="term" value="P:response to stress"/>
    <property type="evidence" value="ECO:0007669"/>
    <property type="project" value="TreeGrafter"/>
</dbReference>
<protein>
    <submittedName>
        <fullName evidence="2">DNA-binding transcriptional regulator, MarR family</fullName>
    </submittedName>
</protein>
<accession>A0A1I5PI14</accession>
<dbReference type="PROSITE" id="PS50995">
    <property type="entry name" value="HTH_MARR_2"/>
    <property type="match status" value="1"/>
</dbReference>
<gene>
    <name evidence="2" type="ORF">SAMN04515674_102481</name>
</gene>
<evidence type="ECO:0000313" key="2">
    <source>
        <dbReference type="EMBL" id="SFP33450.1"/>
    </source>
</evidence>
<dbReference type="PANTHER" id="PTHR33164:SF43">
    <property type="entry name" value="HTH-TYPE TRANSCRIPTIONAL REPRESSOR YETL"/>
    <property type="match status" value="1"/>
</dbReference>
<dbReference type="Proteomes" id="UP000199306">
    <property type="component" value="Unassembled WGS sequence"/>
</dbReference>
<proteinExistence type="predicted"/>
<organism evidence="2 3">
    <name type="scientific">Pseudarcicella hirudinis</name>
    <dbReference type="NCBI Taxonomy" id="1079859"/>
    <lineage>
        <taxon>Bacteria</taxon>
        <taxon>Pseudomonadati</taxon>
        <taxon>Bacteroidota</taxon>
        <taxon>Cytophagia</taxon>
        <taxon>Cytophagales</taxon>
        <taxon>Flectobacillaceae</taxon>
        <taxon>Pseudarcicella</taxon>
    </lineage>
</organism>
<dbReference type="Gene3D" id="1.10.10.10">
    <property type="entry name" value="Winged helix-like DNA-binding domain superfamily/Winged helix DNA-binding domain"/>
    <property type="match status" value="1"/>
</dbReference>
<dbReference type="PANTHER" id="PTHR33164">
    <property type="entry name" value="TRANSCRIPTIONAL REGULATOR, MARR FAMILY"/>
    <property type="match status" value="1"/>
</dbReference>
<dbReference type="OrthoDB" id="763883at2"/>
<dbReference type="PRINTS" id="PR00598">
    <property type="entry name" value="HTHMARR"/>
</dbReference>
<dbReference type="InterPro" id="IPR036388">
    <property type="entry name" value="WH-like_DNA-bd_sf"/>
</dbReference>
<dbReference type="Pfam" id="PF12802">
    <property type="entry name" value="MarR_2"/>
    <property type="match status" value="1"/>
</dbReference>
<feature type="domain" description="HTH marR-type" evidence="1">
    <location>
        <begin position="13"/>
        <end position="149"/>
    </location>
</feature>
<dbReference type="InterPro" id="IPR036390">
    <property type="entry name" value="WH_DNA-bd_sf"/>
</dbReference>
<evidence type="ECO:0000259" key="1">
    <source>
        <dbReference type="PROSITE" id="PS50995"/>
    </source>
</evidence>
<dbReference type="RefSeq" id="WP_092013383.1">
    <property type="nucleotide sequence ID" value="NZ_FOXH01000002.1"/>
</dbReference>
<sequence>MAIEQDIQQEVFKSSFTKAVVNIIYTSNWISNKQLEVLKPFDLTLQQYNVLRILRGQFPKPITVNAIIERMLDKMSNASRLVDKLLAKGMVVRRECPEDRRAVDVVITQKGLDLLAEIDKIQQEWESNFYNLCPEEALQLSNLLDKMRNSKS</sequence>
<dbReference type="AlphaFoldDB" id="A0A1I5PI14"/>
<keyword evidence="2" id="KW-0238">DNA-binding</keyword>
<evidence type="ECO:0000313" key="3">
    <source>
        <dbReference type="Proteomes" id="UP000199306"/>
    </source>
</evidence>
<keyword evidence="3" id="KW-1185">Reference proteome</keyword>
<dbReference type="GO" id="GO:0003677">
    <property type="term" value="F:DNA binding"/>
    <property type="evidence" value="ECO:0007669"/>
    <property type="project" value="UniProtKB-KW"/>
</dbReference>
<reference evidence="2 3" key="1">
    <citation type="submission" date="2016-10" db="EMBL/GenBank/DDBJ databases">
        <authorList>
            <person name="de Groot N.N."/>
        </authorList>
    </citation>
    <scope>NUCLEOTIDE SEQUENCE [LARGE SCALE GENOMIC DNA]</scope>
    <source>
        <strain evidence="3">E92,LMG 26720,CCM 7988</strain>
    </source>
</reference>
<dbReference type="GO" id="GO:0003700">
    <property type="term" value="F:DNA-binding transcription factor activity"/>
    <property type="evidence" value="ECO:0007669"/>
    <property type="project" value="InterPro"/>
</dbReference>
<dbReference type="STRING" id="1079859.SAMN04515674_102481"/>